<evidence type="ECO:0000256" key="2">
    <source>
        <dbReference type="SAM" id="MobiDB-lite"/>
    </source>
</evidence>
<dbReference type="AlphaFoldDB" id="A0A1E3B822"/>
<protein>
    <recommendedName>
        <fullName evidence="3">Asteroid domain-containing protein</fullName>
    </recommendedName>
</protein>
<gene>
    <name evidence="4" type="ORF">SI65_07524</name>
</gene>
<dbReference type="PANTHER" id="PTHR15665:SF1">
    <property type="entry name" value="PROTEIN ASTEROID HOMOLOG 1"/>
    <property type="match status" value="1"/>
</dbReference>
<evidence type="ECO:0000256" key="1">
    <source>
        <dbReference type="ARBA" id="ARBA00007398"/>
    </source>
</evidence>
<dbReference type="OrthoDB" id="5297549at2759"/>
<dbReference type="InterPro" id="IPR029060">
    <property type="entry name" value="PIN-like_dom_sf"/>
</dbReference>
<dbReference type="CDD" id="cd18675">
    <property type="entry name" value="PIN_SpAst1-like"/>
    <property type="match status" value="1"/>
</dbReference>
<comment type="similarity">
    <text evidence="1">Belongs to the asteroid family.</text>
</comment>
<dbReference type="InterPro" id="IPR039436">
    <property type="entry name" value="Asteroid_dom"/>
</dbReference>
<dbReference type="PANTHER" id="PTHR15665">
    <property type="entry name" value="ASTEROID PROTEIN"/>
    <property type="match status" value="1"/>
</dbReference>
<evidence type="ECO:0000259" key="3">
    <source>
        <dbReference type="Pfam" id="PF12813"/>
    </source>
</evidence>
<dbReference type="Gene3D" id="3.40.50.1010">
    <property type="entry name" value="5'-nuclease"/>
    <property type="match status" value="1"/>
</dbReference>
<dbReference type="SUPFAM" id="SSF88723">
    <property type="entry name" value="PIN domain-like"/>
    <property type="match status" value="1"/>
</dbReference>
<comment type="caution">
    <text evidence="4">The sequence shown here is derived from an EMBL/GenBank/DDBJ whole genome shotgun (WGS) entry which is preliminary data.</text>
</comment>
<keyword evidence="5" id="KW-1185">Reference proteome</keyword>
<reference evidence="4 5" key="1">
    <citation type="journal article" date="2016" name="BMC Genomics">
        <title>Comparative genomic and transcriptomic analyses of the Fuzhuan brick tea-fermentation fungus Aspergillus cristatus.</title>
        <authorList>
            <person name="Ge Y."/>
            <person name="Wang Y."/>
            <person name="Liu Y."/>
            <person name="Tan Y."/>
            <person name="Ren X."/>
            <person name="Zhang X."/>
            <person name="Hyde K.D."/>
            <person name="Liu Y."/>
            <person name="Liu Z."/>
        </authorList>
    </citation>
    <scope>NUCLEOTIDE SEQUENCE [LARGE SCALE GENOMIC DNA]</scope>
    <source>
        <strain evidence="4 5">GZAAS20.1005</strain>
    </source>
</reference>
<name>A0A1E3B822_ASPCR</name>
<dbReference type="Proteomes" id="UP000094569">
    <property type="component" value="Unassembled WGS sequence"/>
</dbReference>
<feature type="region of interest" description="Disordered" evidence="2">
    <location>
        <begin position="449"/>
        <end position="478"/>
    </location>
</feature>
<accession>A0A1E3B822</accession>
<proteinExistence type="inferred from homology"/>
<dbReference type="STRING" id="573508.A0A1E3B822"/>
<feature type="domain" description="Asteroid" evidence="3">
    <location>
        <begin position="157"/>
        <end position="355"/>
    </location>
</feature>
<dbReference type="EMBL" id="JXNT01000009">
    <property type="protein sequence ID" value="ODM17125.1"/>
    <property type="molecule type" value="Genomic_DNA"/>
</dbReference>
<dbReference type="InterPro" id="IPR026832">
    <property type="entry name" value="Asteroid"/>
</dbReference>
<evidence type="ECO:0000313" key="5">
    <source>
        <dbReference type="Proteomes" id="UP000094569"/>
    </source>
</evidence>
<dbReference type="Pfam" id="PF12813">
    <property type="entry name" value="XPG_I_2"/>
    <property type="match status" value="1"/>
</dbReference>
<sequence>MGIPHLTRHLLPYAKDVLLAGEKQREGDDSIQLVVIDGPSLVYHVFQRLLSNSNTKLEVLDAQPTCDEVSLGVMVYLLQLKLLGVKVTKICFDGALPITKRKIRLCRLEKSRKKLEQFHLQNRLGFAKPDDSIRSTVDPTKVLQSRVIPIRYNGLPENPFMVSTVFEDLRKRWNKANILMAVQDAFYFNHCEIGEQDFPWAAITVMVPGEADAECARMSRLTGAAVLTNDSDLLLHDLGSYGSVLFLDSVELSEWDPSRPTDSKVKARRLCPASLSRRLGIRSVRYFAYELSQNPQFGLSELIRRSRENCDFLDLAPDYQHFLEDYDYEPNSRAIAQHPQDLDPRISEIFLQFLRFGYMGEAVSWADVHLCAQIHAVLYSLRILKQLLGLVTVTEEPVLRLKSEIAALPPLHVMMRPRREMTREYPEDSSVEKALQRFFLLSGQHVQSDDEMQPPYFSPEGSALQHQGSPKSNCVKHVHRSKSNLYEILSPE</sequence>
<dbReference type="VEuPathDB" id="FungiDB:SI65_07524"/>
<evidence type="ECO:0000313" key="4">
    <source>
        <dbReference type="EMBL" id="ODM17125.1"/>
    </source>
</evidence>
<organism evidence="4 5">
    <name type="scientific">Aspergillus cristatus</name>
    <name type="common">Chinese Fuzhuan brick tea-fermentation fungus</name>
    <name type="synonym">Eurotium cristatum</name>
    <dbReference type="NCBI Taxonomy" id="573508"/>
    <lineage>
        <taxon>Eukaryota</taxon>
        <taxon>Fungi</taxon>
        <taxon>Dikarya</taxon>
        <taxon>Ascomycota</taxon>
        <taxon>Pezizomycotina</taxon>
        <taxon>Eurotiomycetes</taxon>
        <taxon>Eurotiomycetidae</taxon>
        <taxon>Eurotiales</taxon>
        <taxon>Aspergillaceae</taxon>
        <taxon>Aspergillus</taxon>
        <taxon>Aspergillus subgen. Aspergillus</taxon>
    </lineage>
</organism>